<feature type="region of interest" description="Disordered" evidence="6">
    <location>
        <begin position="208"/>
        <end position="240"/>
    </location>
</feature>
<feature type="compositionally biased region" description="Polar residues" evidence="6">
    <location>
        <begin position="78"/>
        <end position="106"/>
    </location>
</feature>
<dbReference type="AlphaFoldDB" id="A0AAD9DAU6"/>
<name>A0AAD9DAU6_9STRA</name>
<feature type="compositionally biased region" description="Basic and acidic residues" evidence="6">
    <location>
        <begin position="107"/>
        <end position="126"/>
    </location>
</feature>
<keyword evidence="2" id="KW-0156">Chromatin regulator</keyword>
<dbReference type="GO" id="GO:0006355">
    <property type="term" value="P:regulation of DNA-templated transcription"/>
    <property type="evidence" value="ECO:0007669"/>
    <property type="project" value="InterPro"/>
</dbReference>
<sequence>MGWNVKWDRWVDECYLYDHSDSTKLLAEKIQKQYDKVKPKKKGQKMSVSLVSRWMKKMVDVELEHRRLEREGKLVSGSGDTSINNDTGKVQEASKTGSDGAATSNEPEAKDESKAAKPIATEERKAQRCRKANRQGRNTPKTSTASRTWFTIETKRVHADRLTFHLHSKDFGGGMGVISQCGMLYDLPSKVSVRDALNSYLESKLVPMREKKEMDNSNTSSGRGEGDQMEVDNDNDAQQPSIADREKEWVNMVEGIALLFDQALPIHLLFEEERAQYGSLRRQILAQRRIAAYNDQLEAMKVDGVNGSEANAGADKNGANPQQKKVRQTQLVKKTSPPRAHVRNLRM</sequence>
<dbReference type="InterPro" id="IPR026541">
    <property type="entry name" value="MRG_dom"/>
</dbReference>
<dbReference type="InterPro" id="IPR038217">
    <property type="entry name" value="MRG_C_sf"/>
</dbReference>
<evidence type="ECO:0000256" key="3">
    <source>
        <dbReference type="ARBA" id="ARBA00023015"/>
    </source>
</evidence>
<feature type="region of interest" description="Disordered" evidence="6">
    <location>
        <begin position="72"/>
        <end position="147"/>
    </location>
</feature>
<comment type="subcellular location">
    <subcellularLocation>
        <location evidence="1">Nucleus</location>
    </subcellularLocation>
</comment>
<dbReference type="PANTHER" id="PTHR10880">
    <property type="entry name" value="MORTALITY FACTOR 4-LIKE PROTEIN"/>
    <property type="match status" value="1"/>
</dbReference>
<accession>A0AAD9DAU6</accession>
<evidence type="ECO:0000259" key="7">
    <source>
        <dbReference type="Pfam" id="PF05712"/>
    </source>
</evidence>
<dbReference type="PROSITE" id="PS51640">
    <property type="entry name" value="MRG"/>
    <property type="match status" value="1"/>
</dbReference>
<dbReference type="InterPro" id="IPR008676">
    <property type="entry name" value="MRG"/>
</dbReference>
<dbReference type="PANTHER" id="PTHR10880:SF15">
    <property type="entry name" value="MSL COMPLEX SUBUNIT 3"/>
    <property type="match status" value="1"/>
</dbReference>
<dbReference type="GO" id="GO:0005634">
    <property type="term" value="C:nucleus"/>
    <property type="evidence" value="ECO:0007669"/>
    <property type="project" value="UniProtKB-SubCell"/>
</dbReference>
<feature type="domain" description="MRG" evidence="7">
    <location>
        <begin position="178"/>
        <end position="288"/>
    </location>
</feature>
<gene>
    <name evidence="8" type="ORF">QTG54_008642</name>
</gene>
<dbReference type="GO" id="GO:0006325">
    <property type="term" value="P:chromatin organization"/>
    <property type="evidence" value="ECO:0007669"/>
    <property type="project" value="UniProtKB-KW"/>
</dbReference>
<feature type="compositionally biased region" description="Polar residues" evidence="6">
    <location>
        <begin position="319"/>
        <end position="333"/>
    </location>
</feature>
<evidence type="ECO:0000313" key="9">
    <source>
        <dbReference type="Proteomes" id="UP001224775"/>
    </source>
</evidence>
<evidence type="ECO:0000256" key="5">
    <source>
        <dbReference type="ARBA" id="ARBA00023242"/>
    </source>
</evidence>
<keyword evidence="9" id="KW-1185">Reference proteome</keyword>
<protein>
    <submittedName>
        <fullName evidence="8">MRG family protein</fullName>
    </submittedName>
</protein>
<dbReference type="Proteomes" id="UP001224775">
    <property type="component" value="Unassembled WGS sequence"/>
</dbReference>
<organism evidence="8 9">
    <name type="scientific">Skeletonema marinoi</name>
    <dbReference type="NCBI Taxonomy" id="267567"/>
    <lineage>
        <taxon>Eukaryota</taxon>
        <taxon>Sar</taxon>
        <taxon>Stramenopiles</taxon>
        <taxon>Ochrophyta</taxon>
        <taxon>Bacillariophyta</taxon>
        <taxon>Coscinodiscophyceae</taxon>
        <taxon>Thalassiosirophycidae</taxon>
        <taxon>Thalassiosirales</taxon>
        <taxon>Skeletonemataceae</taxon>
        <taxon>Skeletonema</taxon>
        <taxon>Skeletonema marinoi-dohrnii complex</taxon>
    </lineage>
</organism>
<reference evidence="8" key="1">
    <citation type="submission" date="2023-06" db="EMBL/GenBank/DDBJ databases">
        <title>Survivors Of The Sea: Transcriptome response of Skeletonema marinoi to long-term dormancy.</title>
        <authorList>
            <person name="Pinder M.I.M."/>
            <person name="Kourtchenko O."/>
            <person name="Robertson E.K."/>
            <person name="Larsson T."/>
            <person name="Maumus F."/>
            <person name="Osuna-Cruz C.M."/>
            <person name="Vancaester E."/>
            <person name="Stenow R."/>
            <person name="Vandepoele K."/>
            <person name="Ploug H."/>
            <person name="Bruchert V."/>
            <person name="Godhe A."/>
            <person name="Topel M."/>
        </authorList>
    </citation>
    <scope>NUCLEOTIDE SEQUENCE</scope>
    <source>
        <strain evidence="8">R05AC</strain>
    </source>
</reference>
<dbReference type="Gene3D" id="1.10.274.30">
    <property type="entry name" value="MRG domain"/>
    <property type="match status" value="1"/>
</dbReference>
<dbReference type="EMBL" id="JATAAI010000015">
    <property type="protein sequence ID" value="KAK1740547.1"/>
    <property type="molecule type" value="Genomic_DNA"/>
</dbReference>
<comment type="caution">
    <text evidence="8">The sequence shown here is derived from an EMBL/GenBank/DDBJ whole genome shotgun (WGS) entry which is preliminary data.</text>
</comment>
<keyword evidence="5" id="KW-0539">Nucleus</keyword>
<keyword evidence="3" id="KW-0805">Transcription regulation</keyword>
<evidence type="ECO:0000256" key="6">
    <source>
        <dbReference type="SAM" id="MobiDB-lite"/>
    </source>
</evidence>
<evidence type="ECO:0000313" key="8">
    <source>
        <dbReference type="EMBL" id="KAK1740547.1"/>
    </source>
</evidence>
<keyword evidence="4" id="KW-0804">Transcription</keyword>
<proteinExistence type="predicted"/>
<evidence type="ECO:0000256" key="4">
    <source>
        <dbReference type="ARBA" id="ARBA00023163"/>
    </source>
</evidence>
<evidence type="ECO:0000256" key="1">
    <source>
        <dbReference type="ARBA" id="ARBA00004123"/>
    </source>
</evidence>
<feature type="compositionally biased region" description="Polar residues" evidence="6">
    <location>
        <begin position="135"/>
        <end position="147"/>
    </location>
</feature>
<dbReference type="GO" id="GO:0000123">
    <property type="term" value="C:histone acetyltransferase complex"/>
    <property type="evidence" value="ECO:0007669"/>
    <property type="project" value="TreeGrafter"/>
</dbReference>
<feature type="region of interest" description="Disordered" evidence="6">
    <location>
        <begin position="308"/>
        <end position="347"/>
    </location>
</feature>
<evidence type="ECO:0000256" key="2">
    <source>
        <dbReference type="ARBA" id="ARBA00022853"/>
    </source>
</evidence>
<dbReference type="Pfam" id="PF05712">
    <property type="entry name" value="MRG"/>
    <property type="match status" value="1"/>
</dbReference>